<reference evidence="2 3" key="1">
    <citation type="submission" date="2024-08" db="EMBL/GenBank/DDBJ databases">
        <authorList>
            <person name="Feng Z."/>
            <person name="Ronholm J."/>
        </authorList>
    </citation>
    <scope>NUCLEOTIDE SEQUENCE [LARGE SCALE GENOMIC DNA]</scope>
    <source>
        <strain evidence="2 3">4-AB0-8</strain>
    </source>
</reference>
<evidence type="ECO:0000259" key="1">
    <source>
        <dbReference type="Pfam" id="PF13116"/>
    </source>
</evidence>
<feature type="domain" description="YhdP central" evidence="1">
    <location>
        <begin position="20"/>
        <end position="1308"/>
    </location>
</feature>
<dbReference type="EMBL" id="JBGJLR010000013">
    <property type="protein sequence ID" value="MEZ2740176.1"/>
    <property type="molecule type" value="Genomic_DNA"/>
</dbReference>
<dbReference type="PANTHER" id="PTHR38690">
    <property type="entry name" value="PROTEASE-RELATED"/>
    <property type="match status" value="1"/>
</dbReference>
<name>A0ABV4IEA3_9BURK</name>
<evidence type="ECO:0000313" key="3">
    <source>
        <dbReference type="Proteomes" id="UP001567350"/>
    </source>
</evidence>
<dbReference type="NCBIfam" id="TIGR02099">
    <property type="entry name" value="YhdP family protein"/>
    <property type="match status" value="1"/>
</dbReference>
<dbReference type="InterPro" id="IPR025263">
    <property type="entry name" value="YhdP_central"/>
</dbReference>
<evidence type="ECO:0000313" key="2">
    <source>
        <dbReference type="EMBL" id="MEZ2740176.1"/>
    </source>
</evidence>
<dbReference type="Proteomes" id="UP001567350">
    <property type="component" value="Unassembled WGS sequence"/>
</dbReference>
<dbReference type="RefSeq" id="WP_370892759.1">
    <property type="nucleotide sequence ID" value="NZ_JBGJLR010000013.1"/>
</dbReference>
<organism evidence="2 3">
    <name type="scientific">Comamonas jiangduensis</name>
    <dbReference type="NCBI Taxonomy" id="1194168"/>
    <lineage>
        <taxon>Bacteria</taxon>
        <taxon>Pseudomonadati</taxon>
        <taxon>Pseudomonadota</taxon>
        <taxon>Betaproteobacteria</taxon>
        <taxon>Burkholderiales</taxon>
        <taxon>Comamonadaceae</taxon>
        <taxon>Comamonas</taxon>
    </lineage>
</organism>
<comment type="caution">
    <text evidence="2">The sequence shown here is derived from an EMBL/GenBank/DDBJ whole genome shotgun (WGS) entry which is preliminary data.</text>
</comment>
<proteinExistence type="predicted"/>
<dbReference type="Pfam" id="PF13116">
    <property type="entry name" value="YhdP"/>
    <property type="match status" value="1"/>
</dbReference>
<protein>
    <submittedName>
        <fullName evidence="2">YhdP family protein</fullName>
    </submittedName>
</protein>
<keyword evidence="3" id="KW-1185">Reference proteome</keyword>
<dbReference type="InterPro" id="IPR011836">
    <property type="entry name" value="YhdP"/>
</dbReference>
<accession>A0ABV4IEA3</accession>
<sequence length="1327" mass="144761">MIDPSPNPSRQLRIFACIARWSLGLVLAFWLLLAAAWGTLHGFIVPRIGEWRAEVERLATQTLGAPVRIDALSAQSRGLFPTIHLDGVRVLDAQGRDALKLQRVVATVSARSLLRLGLEQLYIDAPQLDIRHLRDGRWQVAGLDVVQSDATESAGLDWLLEQPELVIRKGQVHFTDEQRAVPTIQLLDVDVVLRNRRWSHVLRVDATPAAGDGERMQLVGAFRQPLLPSTKAPWTRWSGQWYASAHLQQVPQLPWPEMWGVQAIQGNGEARGWVDVQHGRVTGFTADLALAQAQVLWRDRQAADLTLQQIYGRFAGHWQNRSWRLEGGDFSFRHADGSVWPSSNWAVSTTGPHAAPTSTRVELDFADLSMASKVAQALPLPAPWLEAITNWAPQGEVRQLQLQWQASGLYQARGRVTKLMLQPQPALQGVGVPGVQGLNATFDLNADGGKASLDMHGGALNFPGVFEEPEIPLDALQAQLRWTVKNGRVKVEVPQAQFANADAQGSLHAAWQMGEQAHDRLPGYLQLQGVLERANGARVHRYLPLEVPETARHYVRDSVKQGQGSHVEFEVRGNLQYMPFDKPNTGRFWIKAPVKDVIYEFVPPALRAAGTPAWPALTQLHGTLVFEGAGMQVQQADTGFAGHPKLRMGAVEAQIPNLQHPHLTVQASGITDLNAALGLAQQSPLAVFTGHALDNAKAQGNAQIAFDLDLPIDHLEKTKVRGRVGFQKNALQLNADVPALQQLQGMVQFHDQGFELLNVQGQALGGAFKIEGGMPSLQQGVRLQARGLATAAGLQKDGNLPWMAPITRAAQGQAAYTVDVTAHEGVQKVLVRSDLRGMALNLPAPLHKVADDTQALTVTQTLDAKTQELRVEVAGRGSVSYVQDMSVQPAKLLRGRIVVGDVLPGSDAGAEGVIATVQLPVLDVDAWQTVWSDAASGNASALHTPSQQDWLPQRINLNVDRLLLQGRELEAVKADFSQAQGVWRGRLNAKHFAGTLEYRAAESPETSGRLFARLSHLSIPKTEVQRLNQEPADAGQGEVESLPALDIEVERLEIADKSLGKLQLKARNSIGPVGREWMLEQFDLTTPEAKWRANGYWGAAARGAPRTTHLSFLLEMGSSGKLLERFGMPGVIRDGQGRLSGNIAWRGAPITPHWPSMDGGVHMQVEKGQFLKVEPGMGKLLSVLSLQSITRRMTLDFRDVFSQGFAFDYIRGDISVDQGLARTNNLQMKGLNAAVLMEGKASLVDETQDLKVVVVPEINAMTASLAATAINPVVGLGSFLAQMFLRGPLMEAATRTFHVRGTWADPVVEPVSKQALPPPSPQQGVVP</sequence>
<dbReference type="PANTHER" id="PTHR38690:SF1">
    <property type="entry name" value="PROTEASE"/>
    <property type="match status" value="1"/>
</dbReference>
<gene>
    <name evidence="2" type="ORF">ACBP88_12090</name>
</gene>